<gene>
    <name evidence="1" type="ORF">MTR67_002619</name>
</gene>
<keyword evidence="2" id="KW-1185">Reference proteome</keyword>
<dbReference type="EMBL" id="CP133612">
    <property type="protein sequence ID" value="WMV09234.1"/>
    <property type="molecule type" value="Genomic_DNA"/>
</dbReference>
<evidence type="ECO:0000313" key="1">
    <source>
        <dbReference type="EMBL" id="WMV09234.1"/>
    </source>
</evidence>
<dbReference type="PANTHER" id="PTHR33710">
    <property type="entry name" value="BNAC02G09200D PROTEIN"/>
    <property type="match status" value="1"/>
</dbReference>
<dbReference type="InterPro" id="IPR036691">
    <property type="entry name" value="Endo/exonu/phosph_ase_sf"/>
</dbReference>
<evidence type="ECO:0000313" key="2">
    <source>
        <dbReference type="Proteomes" id="UP001234989"/>
    </source>
</evidence>
<dbReference type="PANTHER" id="PTHR33710:SF71">
    <property type="entry name" value="ENDONUCLEASE_EXONUCLEASE_PHOSPHATASE DOMAIN-CONTAINING PROTEIN"/>
    <property type="match status" value="1"/>
</dbReference>
<dbReference type="SUPFAM" id="SSF56219">
    <property type="entry name" value="DNase I-like"/>
    <property type="match status" value="1"/>
</dbReference>
<proteinExistence type="predicted"/>
<dbReference type="AlphaFoldDB" id="A0AAF0T8Y9"/>
<name>A0AAF0T8Y9_SOLVR</name>
<reference evidence="1" key="1">
    <citation type="submission" date="2023-08" db="EMBL/GenBank/DDBJ databases">
        <title>A de novo genome assembly of Solanum verrucosum Schlechtendal, a Mexican diploid species geographically isolated from the other diploid A-genome species in potato relatives.</title>
        <authorList>
            <person name="Hosaka K."/>
        </authorList>
    </citation>
    <scope>NUCLEOTIDE SEQUENCE</scope>
    <source>
        <tissue evidence="1">Young leaves</tissue>
    </source>
</reference>
<sequence length="178" mass="21010">MVEFSDFIDDMELVDTQWEDGSFTWFKGDNQEAASRVDRFLLSSEWDGSFSNIKQVPLQRLVSDHVPIALQCGSWEVPKSYFKFQNWWLTKEGFVDKVSDWWNSFEFSGRPDYILASKLKALKEKLKEWSRSDQGSLKLQKSRLLNQMADLDSILDSRIMTEEEIAKKAELYWNWKKS</sequence>
<dbReference type="Proteomes" id="UP001234989">
    <property type="component" value="Chromosome 1"/>
</dbReference>
<accession>A0AAF0T8Y9</accession>
<dbReference type="Gene3D" id="3.60.10.10">
    <property type="entry name" value="Endonuclease/exonuclease/phosphatase"/>
    <property type="match status" value="1"/>
</dbReference>
<protein>
    <submittedName>
        <fullName evidence="1">Uncharacterized protein</fullName>
    </submittedName>
</protein>
<organism evidence="1 2">
    <name type="scientific">Solanum verrucosum</name>
    <dbReference type="NCBI Taxonomy" id="315347"/>
    <lineage>
        <taxon>Eukaryota</taxon>
        <taxon>Viridiplantae</taxon>
        <taxon>Streptophyta</taxon>
        <taxon>Embryophyta</taxon>
        <taxon>Tracheophyta</taxon>
        <taxon>Spermatophyta</taxon>
        <taxon>Magnoliopsida</taxon>
        <taxon>eudicotyledons</taxon>
        <taxon>Gunneridae</taxon>
        <taxon>Pentapetalae</taxon>
        <taxon>asterids</taxon>
        <taxon>lamiids</taxon>
        <taxon>Solanales</taxon>
        <taxon>Solanaceae</taxon>
        <taxon>Solanoideae</taxon>
        <taxon>Solaneae</taxon>
        <taxon>Solanum</taxon>
    </lineage>
</organism>